<evidence type="ECO:0000256" key="2">
    <source>
        <dbReference type="ARBA" id="ARBA00022771"/>
    </source>
</evidence>
<evidence type="ECO:0000256" key="1">
    <source>
        <dbReference type="ARBA" id="ARBA00022723"/>
    </source>
</evidence>
<keyword evidence="2 4" id="KW-0863">Zinc-finger</keyword>
<evidence type="ECO:0000256" key="5">
    <source>
        <dbReference type="SAM" id="MobiDB-lite"/>
    </source>
</evidence>
<dbReference type="Pfam" id="PF13639">
    <property type="entry name" value="zf-RING_2"/>
    <property type="match status" value="1"/>
</dbReference>
<accession>A0A9P6KTS9</accession>
<evidence type="ECO:0000259" key="7">
    <source>
        <dbReference type="PROSITE" id="PS50966"/>
    </source>
</evidence>
<proteinExistence type="predicted"/>
<organism evidence="8 9">
    <name type="scientific">Paraphaeosphaeria minitans</name>
    <dbReference type="NCBI Taxonomy" id="565426"/>
    <lineage>
        <taxon>Eukaryota</taxon>
        <taxon>Fungi</taxon>
        <taxon>Dikarya</taxon>
        <taxon>Ascomycota</taxon>
        <taxon>Pezizomycotina</taxon>
        <taxon>Dothideomycetes</taxon>
        <taxon>Pleosporomycetidae</taxon>
        <taxon>Pleosporales</taxon>
        <taxon>Massarineae</taxon>
        <taxon>Didymosphaeriaceae</taxon>
        <taxon>Paraphaeosphaeria</taxon>
    </lineage>
</organism>
<feature type="region of interest" description="Disordered" evidence="5">
    <location>
        <begin position="16"/>
        <end position="54"/>
    </location>
</feature>
<dbReference type="PROSITE" id="PS50966">
    <property type="entry name" value="ZF_SWIM"/>
    <property type="match status" value="1"/>
</dbReference>
<dbReference type="PANTHER" id="PTHR21540:SF0">
    <property type="entry name" value="PHD FAMILY PROTEIN"/>
    <property type="match status" value="1"/>
</dbReference>
<keyword evidence="9" id="KW-1185">Reference proteome</keyword>
<keyword evidence="1" id="KW-0479">Metal-binding</keyword>
<evidence type="ECO:0000256" key="3">
    <source>
        <dbReference type="ARBA" id="ARBA00022833"/>
    </source>
</evidence>
<dbReference type="InterPro" id="IPR007527">
    <property type="entry name" value="Znf_SWIM"/>
</dbReference>
<evidence type="ECO:0000313" key="8">
    <source>
        <dbReference type="EMBL" id="KAF9738637.1"/>
    </source>
</evidence>
<keyword evidence="3" id="KW-0862">Zinc</keyword>
<dbReference type="InterPro" id="IPR011016">
    <property type="entry name" value="Znf_RING-CH"/>
</dbReference>
<dbReference type="Proteomes" id="UP000756921">
    <property type="component" value="Unassembled WGS sequence"/>
</dbReference>
<evidence type="ECO:0000313" key="9">
    <source>
        <dbReference type="Proteomes" id="UP000756921"/>
    </source>
</evidence>
<protein>
    <submittedName>
        <fullName evidence="8">SWIM zinc finger protein</fullName>
    </submittedName>
</protein>
<evidence type="ECO:0000259" key="6">
    <source>
        <dbReference type="PROSITE" id="PS50089"/>
    </source>
</evidence>
<dbReference type="OrthoDB" id="2122982at2759"/>
<dbReference type="InterPro" id="IPR013083">
    <property type="entry name" value="Znf_RING/FYVE/PHD"/>
</dbReference>
<feature type="region of interest" description="Disordered" evidence="5">
    <location>
        <begin position="69"/>
        <end position="91"/>
    </location>
</feature>
<dbReference type="EMBL" id="WJXW01000003">
    <property type="protein sequence ID" value="KAF9738637.1"/>
    <property type="molecule type" value="Genomic_DNA"/>
</dbReference>
<dbReference type="GO" id="GO:0061630">
    <property type="term" value="F:ubiquitin protein ligase activity"/>
    <property type="evidence" value="ECO:0007669"/>
    <property type="project" value="InterPro"/>
</dbReference>
<name>A0A9P6KTS9_9PLEO</name>
<feature type="domain" description="SWIM-type" evidence="7">
    <location>
        <begin position="146"/>
        <end position="178"/>
    </location>
</feature>
<dbReference type="CDD" id="cd16494">
    <property type="entry name" value="RING-CH-C4HC3_ZSWM2"/>
    <property type="match status" value="1"/>
</dbReference>
<sequence length="343" mass="38361">MLPSRHVAVHDACAAASLPSRKRNQGRHLHDSDDEDYGSHNTTLSFKKRKSTGGHAVIDLTADDDDEVDNYYHKRKEPPKKEAKGDKGKYEEKRLRQFRSRPPRSYLVIKERALGQRLTVISRERVGTDDEPKEKITMAGSTGNVYTQHIGNVPSCDCPHAKKGNQCKHIIYVMLRVLKAPENIAFQLALTSSELRDLFRHAAPIPSAGSGTEGGLEAELDGNRKKIEGECPICYCDFEPGKESIVYCKAACGNNVHKSCMQSWIVAKGAGRATCPYCRAKWEDSDVGGAFSGQVDLKSARRTEEGYVNIASQLGLSDERDYSSYHEPWVRQQGYGDFRYGRY</sequence>
<dbReference type="PROSITE" id="PS50089">
    <property type="entry name" value="ZF_RING_2"/>
    <property type="match status" value="1"/>
</dbReference>
<dbReference type="InterPro" id="IPR001841">
    <property type="entry name" value="Znf_RING"/>
</dbReference>
<dbReference type="Gene3D" id="3.30.40.10">
    <property type="entry name" value="Zinc/RING finger domain, C3HC4 (zinc finger)"/>
    <property type="match status" value="1"/>
</dbReference>
<dbReference type="GO" id="GO:0008270">
    <property type="term" value="F:zinc ion binding"/>
    <property type="evidence" value="ECO:0007669"/>
    <property type="project" value="UniProtKB-KW"/>
</dbReference>
<feature type="domain" description="RING-type" evidence="6">
    <location>
        <begin position="231"/>
        <end position="279"/>
    </location>
</feature>
<reference evidence="8" key="1">
    <citation type="journal article" date="2020" name="Mol. Plant Microbe Interact.">
        <title>Genome Sequence of the Biocontrol Agent Coniothyrium minitans strain Conio (IMI 134523).</title>
        <authorList>
            <person name="Patel D."/>
            <person name="Shittu T.A."/>
            <person name="Baroncelli R."/>
            <person name="Muthumeenakshi S."/>
            <person name="Osborne T.H."/>
            <person name="Janganan T.K."/>
            <person name="Sreenivasaprasad S."/>
        </authorList>
    </citation>
    <scope>NUCLEOTIDE SEQUENCE</scope>
    <source>
        <strain evidence="8">Conio</strain>
    </source>
</reference>
<comment type="caution">
    <text evidence="8">The sequence shown here is derived from an EMBL/GenBank/DDBJ whole genome shotgun (WGS) entry which is preliminary data.</text>
</comment>
<evidence type="ECO:0000256" key="4">
    <source>
        <dbReference type="PROSITE-ProRule" id="PRU00175"/>
    </source>
</evidence>
<dbReference type="InterPro" id="IPR039903">
    <property type="entry name" value="Zswim2"/>
</dbReference>
<gene>
    <name evidence="8" type="ORF">PMIN01_03920</name>
</gene>
<dbReference type="SUPFAM" id="SSF57850">
    <property type="entry name" value="RING/U-box"/>
    <property type="match status" value="1"/>
</dbReference>
<dbReference type="PANTHER" id="PTHR21540">
    <property type="entry name" value="RING FINGER AND SWIM DOMAIN-CONTAINING PROTEIN 2"/>
    <property type="match status" value="1"/>
</dbReference>
<dbReference type="AlphaFoldDB" id="A0A9P6KTS9"/>
<feature type="compositionally biased region" description="Basic and acidic residues" evidence="5">
    <location>
        <begin position="79"/>
        <end position="91"/>
    </location>
</feature>
<dbReference type="SMART" id="SM00744">
    <property type="entry name" value="RINGv"/>
    <property type="match status" value="1"/>
</dbReference>